<organism evidence="3 4">
    <name type="scientific">Candidatus Limivivens merdigallinarum</name>
    <dbReference type="NCBI Taxonomy" id="2840859"/>
    <lineage>
        <taxon>Bacteria</taxon>
        <taxon>Bacillati</taxon>
        <taxon>Bacillota</taxon>
        <taxon>Clostridia</taxon>
        <taxon>Lachnospirales</taxon>
        <taxon>Lachnospiraceae</taxon>
        <taxon>Lachnospiraceae incertae sedis</taxon>
        <taxon>Candidatus Limivivens</taxon>
    </lineage>
</organism>
<accession>A0A9D0ZV02</accession>
<gene>
    <name evidence="3" type="ORF">IAB26_06265</name>
</gene>
<dbReference type="AlphaFoldDB" id="A0A9D0ZV02"/>
<feature type="domain" description="Glycosyltransferase subfamily 4-like N-terminal" evidence="2">
    <location>
        <begin position="26"/>
        <end position="183"/>
    </location>
</feature>
<dbReference type="PANTHER" id="PTHR12526:SF637">
    <property type="entry name" value="GLYCOSYLTRANSFERASE EPSF-RELATED"/>
    <property type="match status" value="1"/>
</dbReference>
<feature type="domain" description="Glycosyl transferase family 1" evidence="1">
    <location>
        <begin position="194"/>
        <end position="357"/>
    </location>
</feature>
<reference evidence="3" key="2">
    <citation type="journal article" date="2021" name="PeerJ">
        <title>Extensive microbial diversity within the chicken gut microbiome revealed by metagenomics and culture.</title>
        <authorList>
            <person name="Gilroy R."/>
            <person name="Ravi A."/>
            <person name="Getino M."/>
            <person name="Pursley I."/>
            <person name="Horton D.L."/>
            <person name="Alikhan N.F."/>
            <person name="Baker D."/>
            <person name="Gharbi K."/>
            <person name="Hall N."/>
            <person name="Watson M."/>
            <person name="Adriaenssens E.M."/>
            <person name="Foster-Nyarko E."/>
            <person name="Jarju S."/>
            <person name="Secka A."/>
            <person name="Antonio M."/>
            <person name="Oren A."/>
            <person name="Chaudhuri R.R."/>
            <person name="La Ragione R."/>
            <person name="Hildebrand F."/>
            <person name="Pallen M.J."/>
        </authorList>
    </citation>
    <scope>NUCLEOTIDE SEQUENCE</scope>
    <source>
        <strain evidence="3">ChiSjej3B21-11622</strain>
    </source>
</reference>
<evidence type="ECO:0000259" key="2">
    <source>
        <dbReference type="Pfam" id="PF13439"/>
    </source>
</evidence>
<dbReference type="InterPro" id="IPR028098">
    <property type="entry name" value="Glyco_trans_4-like_N"/>
</dbReference>
<dbReference type="Pfam" id="PF13439">
    <property type="entry name" value="Glyco_transf_4"/>
    <property type="match status" value="1"/>
</dbReference>
<dbReference type="SUPFAM" id="SSF53756">
    <property type="entry name" value="UDP-Glycosyltransferase/glycogen phosphorylase"/>
    <property type="match status" value="1"/>
</dbReference>
<evidence type="ECO:0000259" key="1">
    <source>
        <dbReference type="Pfam" id="PF00534"/>
    </source>
</evidence>
<dbReference type="CDD" id="cd03808">
    <property type="entry name" value="GT4_CapM-like"/>
    <property type="match status" value="1"/>
</dbReference>
<protein>
    <submittedName>
        <fullName evidence="3">Glycosyltransferase family 4 protein</fullName>
    </submittedName>
</protein>
<name>A0A9D0ZV02_9FIRM</name>
<dbReference type="InterPro" id="IPR001296">
    <property type="entry name" value="Glyco_trans_1"/>
</dbReference>
<dbReference type="Gene3D" id="3.40.50.2000">
    <property type="entry name" value="Glycogen Phosphorylase B"/>
    <property type="match status" value="2"/>
</dbReference>
<reference evidence="3" key="1">
    <citation type="submission" date="2020-10" db="EMBL/GenBank/DDBJ databases">
        <authorList>
            <person name="Gilroy R."/>
        </authorList>
    </citation>
    <scope>NUCLEOTIDE SEQUENCE</scope>
    <source>
        <strain evidence="3">ChiSjej3B21-11622</strain>
    </source>
</reference>
<comment type="caution">
    <text evidence="3">The sequence shown here is derived from an EMBL/GenBank/DDBJ whole genome shotgun (WGS) entry which is preliminary data.</text>
</comment>
<proteinExistence type="predicted"/>
<sequence length="420" mass="47787">MKKKVLILTTISGFLPQFLKGHVRILKELGAEIWYASNFDCPAYDFEPDYFEKEGIRTVSIPIERSPYRLRENAAALKTLTALIEREEIDLVHCHNPVGGILGRLAGARAKRKVQVMYTAHGLHFYKGAPWKNWLLYYPAEWLMARFTDHLVTINREDRERAARLPVKPGGAVHLIPGVGVDEERYQLRKELREEVRSELGIGKWEICLMTSALLHPDKNYQTALKALAGLGSLPFRYVICGEGPYRSRLWQMTEELGLQEKVTFLGFRKDMDRLLNGADIFLFPSRREGLGMAALEALASGVPVIAAKNRGTGEYLVHGENGFLLSPEDAEGFREAIRILAEDARLRQAMGERAPKVLRTFGKKEAERRIRKIYRLALAEAEERREWDAESECDHERLQPEESLPFGAFCPLDLGPDLE</sequence>
<dbReference type="Pfam" id="PF00534">
    <property type="entry name" value="Glycos_transf_1"/>
    <property type="match status" value="1"/>
</dbReference>
<dbReference type="PANTHER" id="PTHR12526">
    <property type="entry name" value="GLYCOSYLTRANSFERASE"/>
    <property type="match status" value="1"/>
</dbReference>
<dbReference type="GO" id="GO:0016757">
    <property type="term" value="F:glycosyltransferase activity"/>
    <property type="evidence" value="ECO:0007669"/>
    <property type="project" value="InterPro"/>
</dbReference>
<evidence type="ECO:0000313" key="3">
    <source>
        <dbReference type="EMBL" id="HIQ96147.1"/>
    </source>
</evidence>
<dbReference type="Proteomes" id="UP000886886">
    <property type="component" value="Unassembled WGS sequence"/>
</dbReference>
<dbReference type="EMBL" id="DVFT01000092">
    <property type="protein sequence ID" value="HIQ96147.1"/>
    <property type="molecule type" value="Genomic_DNA"/>
</dbReference>
<evidence type="ECO:0000313" key="4">
    <source>
        <dbReference type="Proteomes" id="UP000886886"/>
    </source>
</evidence>